<protein>
    <submittedName>
        <fullName evidence="2">Uncharacterized protein</fullName>
    </submittedName>
</protein>
<organism evidence="2 3">
    <name type="scientific">Dyella kyungheensis</name>
    <dbReference type="NCBI Taxonomy" id="1242174"/>
    <lineage>
        <taxon>Bacteria</taxon>
        <taxon>Pseudomonadati</taxon>
        <taxon>Pseudomonadota</taxon>
        <taxon>Gammaproteobacteria</taxon>
        <taxon>Lysobacterales</taxon>
        <taxon>Rhodanobacteraceae</taxon>
        <taxon>Dyella</taxon>
    </lineage>
</organism>
<evidence type="ECO:0000313" key="3">
    <source>
        <dbReference type="Proteomes" id="UP001430065"/>
    </source>
</evidence>
<keyword evidence="3" id="KW-1185">Reference proteome</keyword>
<evidence type="ECO:0000313" key="2">
    <source>
        <dbReference type="EMBL" id="MBM7121940.1"/>
    </source>
</evidence>
<reference evidence="2 3" key="1">
    <citation type="submission" date="2020-10" db="EMBL/GenBank/DDBJ databases">
        <title>Phylogeny of dyella-like bacteria.</title>
        <authorList>
            <person name="Fu J."/>
        </authorList>
    </citation>
    <scope>NUCLEOTIDE SEQUENCE [LARGE SCALE GENOMIC DNA]</scope>
    <source>
        <strain evidence="2 3">THG-B117</strain>
    </source>
</reference>
<evidence type="ECO:0000256" key="1">
    <source>
        <dbReference type="SAM" id="MobiDB-lite"/>
    </source>
</evidence>
<dbReference type="EMBL" id="JADIKC010000005">
    <property type="protein sequence ID" value="MBM7121940.1"/>
    <property type="molecule type" value="Genomic_DNA"/>
</dbReference>
<comment type="caution">
    <text evidence="2">The sequence shown here is derived from an EMBL/GenBank/DDBJ whole genome shotgun (WGS) entry which is preliminary data.</text>
</comment>
<name>A0ABS2JSZ8_9GAMM</name>
<gene>
    <name evidence="2" type="ORF">ISP20_12320</name>
</gene>
<feature type="region of interest" description="Disordered" evidence="1">
    <location>
        <begin position="1"/>
        <end position="25"/>
    </location>
</feature>
<sequence>MDPMTLDAPIASAEHDARRVSPEPAEGYVLDPWSGLYTETEATYRSRVQSSPTLIA</sequence>
<proteinExistence type="predicted"/>
<accession>A0ABS2JSZ8</accession>
<dbReference type="RefSeq" id="WP_204636390.1">
    <property type="nucleotide sequence ID" value="NZ_CP183983.1"/>
</dbReference>
<dbReference type="Proteomes" id="UP001430065">
    <property type="component" value="Unassembled WGS sequence"/>
</dbReference>